<feature type="coiled-coil region" evidence="6">
    <location>
        <begin position="525"/>
        <end position="552"/>
    </location>
</feature>
<dbReference type="InterPro" id="IPR005196">
    <property type="entry name" value="Glyco_hydro_65_N"/>
</dbReference>
<dbReference type="InterPro" id="IPR012341">
    <property type="entry name" value="6hp_glycosidase-like_sf"/>
</dbReference>
<accession>A0A8J6ITD5</accession>
<reference evidence="10" key="2">
    <citation type="submission" date="2020-08" db="EMBL/GenBank/DDBJ databases">
        <authorList>
            <person name="Lai Q."/>
        </authorList>
    </citation>
    <scope>NUCLEOTIDE SEQUENCE</scope>
    <source>
        <strain evidence="10">S27-2</strain>
    </source>
</reference>
<dbReference type="Pfam" id="PF03633">
    <property type="entry name" value="Glyco_hydro_65C"/>
    <property type="match status" value="1"/>
</dbReference>
<evidence type="ECO:0000256" key="2">
    <source>
        <dbReference type="ARBA" id="ARBA00022676"/>
    </source>
</evidence>
<evidence type="ECO:0000256" key="6">
    <source>
        <dbReference type="SAM" id="Coils"/>
    </source>
</evidence>
<dbReference type="AlphaFoldDB" id="A0A8J6ITD5"/>
<dbReference type="PANTHER" id="PTHR11051">
    <property type="entry name" value="GLYCOSYL HYDROLASE-RELATED"/>
    <property type="match status" value="1"/>
</dbReference>
<name>A0A8J6ITD5_9ALTE</name>
<dbReference type="Gene3D" id="2.60.420.10">
    <property type="entry name" value="Maltose phosphorylase, domain 3"/>
    <property type="match status" value="1"/>
</dbReference>
<evidence type="ECO:0000256" key="5">
    <source>
        <dbReference type="PIRSR" id="PIRSR036289-51"/>
    </source>
</evidence>
<reference evidence="10" key="1">
    <citation type="journal article" date="2018" name="Int. J. Syst. Evol. Microbiol.">
        <title>Neptunicella marina gen. nov., sp. nov., isolated from surface seawater.</title>
        <authorList>
            <person name="Liu X."/>
            <person name="Lai Q."/>
            <person name="Du Y."/>
            <person name="Zhang X."/>
            <person name="Liu Z."/>
            <person name="Sun F."/>
            <person name="Shao Z."/>
        </authorList>
    </citation>
    <scope>NUCLEOTIDE SEQUENCE</scope>
    <source>
        <strain evidence="10">S27-2</strain>
    </source>
</reference>
<keyword evidence="3" id="KW-0808">Transferase</keyword>
<comment type="similarity">
    <text evidence="1">Belongs to the glycosyl hydrolase 65 family.</text>
</comment>
<evidence type="ECO:0000313" key="11">
    <source>
        <dbReference type="Proteomes" id="UP000601768"/>
    </source>
</evidence>
<gene>
    <name evidence="10" type="ORF">H8B19_05070</name>
</gene>
<dbReference type="GO" id="GO:0016757">
    <property type="term" value="F:glycosyltransferase activity"/>
    <property type="evidence" value="ECO:0007669"/>
    <property type="project" value="UniProtKB-KW"/>
</dbReference>
<proteinExistence type="inferred from homology"/>
<evidence type="ECO:0000256" key="1">
    <source>
        <dbReference type="ARBA" id="ARBA00006768"/>
    </source>
</evidence>
<dbReference type="InterPro" id="IPR005195">
    <property type="entry name" value="Glyco_hydro_65_M"/>
</dbReference>
<evidence type="ECO:0000256" key="4">
    <source>
        <dbReference type="PIRSR" id="PIRSR036289-50"/>
    </source>
</evidence>
<keyword evidence="11" id="KW-1185">Reference proteome</keyword>
<feature type="domain" description="Glycoside hydrolase family 65 N-terminal" evidence="9">
    <location>
        <begin position="20"/>
        <end position="271"/>
    </location>
</feature>
<dbReference type="InterPro" id="IPR008928">
    <property type="entry name" value="6-hairpin_glycosidase_sf"/>
</dbReference>
<dbReference type="EMBL" id="JACNEP010000003">
    <property type="protein sequence ID" value="MBC3765236.1"/>
    <property type="molecule type" value="Genomic_DNA"/>
</dbReference>
<feature type="binding site" evidence="5">
    <location>
        <begin position="607"/>
        <end position="608"/>
    </location>
    <ligand>
        <name>substrate</name>
    </ligand>
</feature>
<dbReference type="PIRSF" id="PIRSF036289">
    <property type="entry name" value="Glycosyl_hydrolase_malt_phosph"/>
    <property type="match status" value="1"/>
</dbReference>
<evidence type="ECO:0000259" key="7">
    <source>
        <dbReference type="Pfam" id="PF03632"/>
    </source>
</evidence>
<dbReference type="GO" id="GO:0005975">
    <property type="term" value="P:carbohydrate metabolic process"/>
    <property type="evidence" value="ECO:0007669"/>
    <property type="project" value="InterPro"/>
</dbReference>
<sequence>MKHSAEKTSFDMLPWDVRIEGWNPRTAMHEETLFAVANGYLGTRGTMEENPGNRPNSCEGTYLNGVYSNEKITYGEVAYGYATHNQKLLQVPNGKSIQIIVDNETVDIQNALSCTRELSLRSAILSRSMEWQSSTGKKLRITTERFVSQTESNLLCTRIKIEALNFNGKVKVRSLLDASYGFSPNPDDPRVGQLNMAESLKLINASIEENRASMLHQVNHSHFQVSSIIDHQLPTGMYLLNPVQTEKQVGFEYEIELVQAQPVELIKYASYQHNTDGLCDNLQQYNKSLLSQAAQLGWDKLKALHCKELEKFWHKSDVEIEGDPALQQGIRFNLLHLYMSSGHNGTSNIAAKGLTGHGYDGHYFWDSEVYVMPFLLATNPEIAREFLAFRFNTLDGARNRARQMSHAKGALYPWRTIGGDECSAYYPAGTAQYHINSAVAHAIKSYYNATGDWQFMQQQGAEMLFETARLWLQLGHFSDSHKGQFCIDMVTGPDEYTALVNNNFYTNAMAQAHLEFALRIATEFKQNAAEAFASLSERIELTEAELASWEQAASNMYLGYDDKLGINPQDDTFLAKQKWDFENTPQEHYPLLLHYHPLVIYRYQVLKQADVVLAMYMLDDKFDKDLKARNLAYYEPLTTHDSTLSSCIHSIEYAETGDLKRAYDFYHNTVRMDLDNLHGNTEHGVHTACMAGSWKGIVHGFGGVRYRANELYSSPLLPAGWQGYSFNLQYQGRHIKVSVNARATEYQLIKGAPISINHAGKVCELSSQHLVSIAS</sequence>
<dbReference type="InterPro" id="IPR017045">
    <property type="entry name" value="Malt_Pase/Glycosyl_Hdrlase"/>
</dbReference>
<dbReference type="InterPro" id="IPR011013">
    <property type="entry name" value="Gal_mutarotase_sf_dom"/>
</dbReference>
<keyword evidence="10" id="KW-0378">Hydrolase</keyword>
<dbReference type="RefSeq" id="WP_186505713.1">
    <property type="nucleotide sequence ID" value="NZ_JACNEP010000003.1"/>
</dbReference>
<comment type="caution">
    <text evidence="10">The sequence shown here is derived from an EMBL/GenBank/DDBJ whole genome shotgun (WGS) entry which is preliminary data.</text>
</comment>
<feature type="domain" description="Glycoside hydrolase family 65 C-terminal" evidence="8">
    <location>
        <begin position="705"/>
        <end position="764"/>
    </location>
</feature>
<feature type="active site" description="Proton donor" evidence="4">
    <location>
        <position position="495"/>
    </location>
</feature>
<dbReference type="SUPFAM" id="SSF48208">
    <property type="entry name" value="Six-hairpin glycosidases"/>
    <property type="match status" value="1"/>
</dbReference>
<dbReference type="PANTHER" id="PTHR11051:SF8">
    <property type="entry name" value="PROTEIN-GLUCOSYLGALACTOSYLHYDROXYLYSINE GLUCOSIDASE"/>
    <property type="match status" value="1"/>
</dbReference>
<dbReference type="Gene3D" id="1.50.10.10">
    <property type="match status" value="1"/>
</dbReference>
<keyword evidence="6" id="KW-0175">Coiled coil</keyword>
<feature type="binding site" evidence="5">
    <location>
        <begin position="365"/>
        <end position="366"/>
    </location>
    <ligand>
        <name>substrate</name>
    </ligand>
</feature>
<organism evidence="10 11">
    <name type="scientific">Neptunicella marina</name>
    <dbReference type="NCBI Taxonomy" id="2125989"/>
    <lineage>
        <taxon>Bacteria</taxon>
        <taxon>Pseudomonadati</taxon>
        <taxon>Pseudomonadota</taxon>
        <taxon>Gammaproteobacteria</taxon>
        <taxon>Alteromonadales</taxon>
        <taxon>Alteromonadaceae</taxon>
        <taxon>Neptunicella</taxon>
    </lineage>
</organism>
<dbReference type="SUPFAM" id="SSF74650">
    <property type="entry name" value="Galactose mutarotase-like"/>
    <property type="match status" value="1"/>
</dbReference>
<evidence type="ECO:0000259" key="8">
    <source>
        <dbReference type="Pfam" id="PF03633"/>
    </source>
</evidence>
<dbReference type="GO" id="GO:0030246">
    <property type="term" value="F:carbohydrate binding"/>
    <property type="evidence" value="ECO:0007669"/>
    <property type="project" value="InterPro"/>
</dbReference>
<evidence type="ECO:0000259" key="9">
    <source>
        <dbReference type="Pfam" id="PF03636"/>
    </source>
</evidence>
<dbReference type="Gene3D" id="2.70.98.40">
    <property type="entry name" value="Glycoside hydrolase, family 65, N-terminal domain"/>
    <property type="match status" value="1"/>
</dbReference>
<keyword evidence="2" id="KW-0328">Glycosyltransferase</keyword>
<dbReference type="Pfam" id="PF03636">
    <property type="entry name" value="Glyco_hydro_65N"/>
    <property type="match status" value="1"/>
</dbReference>
<dbReference type="GO" id="GO:0004553">
    <property type="term" value="F:hydrolase activity, hydrolyzing O-glycosyl compounds"/>
    <property type="evidence" value="ECO:0007669"/>
    <property type="project" value="TreeGrafter"/>
</dbReference>
<dbReference type="InterPro" id="IPR005194">
    <property type="entry name" value="Glyco_hydro_65_C"/>
</dbReference>
<protein>
    <submittedName>
        <fullName evidence="10">Glycoside hydrolase family 65 protein</fullName>
    </submittedName>
</protein>
<evidence type="ECO:0000313" key="10">
    <source>
        <dbReference type="EMBL" id="MBC3765236.1"/>
    </source>
</evidence>
<evidence type="ECO:0000256" key="3">
    <source>
        <dbReference type="ARBA" id="ARBA00022679"/>
    </source>
</evidence>
<dbReference type="Proteomes" id="UP000601768">
    <property type="component" value="Unassembled WGS sequence"/>
</dbReference>
<dbReference type="Pfam" id="PF03632">
    <property type="entry name" value="Glyco_hydro_65m"/>
    <property type="match status" value="1"/>
</dbReference>
<dbReference type="InterPro" id="IPR037018">
    <property type="entry name" value="GH65_N"/>
</dbReference>
<feature type="domain" description="Glycoside hydrolase family 65 central catalytic" evidence="7">
    <location>
        <begin position="331"/>
        <end position="695"/>
    </location>
</feature>